<reference evidence="3 4" key="1">
    <citation type="submission" date="2021-01" db="EMBL/GenBank/DDBJ databases">
        <title>Genomic Encyclopedia of Type Strains, Phase IV (KMG-IV): sequencing the most valuable type-strain genomes for metagenomic binning, comparative biology and taxonomic classification.</title>
        <authorList>
            <person name="Goeker M."/>
        </authorList>
    </citation>
    <scope>NUCLEOTIDE SEQUENCE [LARGE SCALE GENOMIC DNA]</scope>
    <source>
        <strain evidence="3 4">DSM 104297</strain>
    </source>
</reference>
<dbReference type="InterPro" id="IPR019039">
    <property type="entry name" value="T4-Rnl1-like_N"/>
</dbReference>
<proteinExistence type="predicted"/>
<name>A0ABS2QVE1_9BACI</name>
<dbReference type="EC" id="6.5.1.3" evidence="3"/>
<dbReference type="Proteomes" id="UP000809829">
    <property type="component" value="Unassembled WGS sequence"/>
</dbReference>
<sequence length="353" mass="41285">MFEKDVYMSEVEQKYITRRIHPLHTDVVILNYTEHVTYEKRWNDVTLACRGLILNEKTGEIVARPFPKFFNYGELPEYEEGIPFHEVPEFTVKHDGSLGISYKVNGKIHWATRGSFESEQAKVAQHIWESKYATVQIPDELTLLVEIIDPRTKVVVNYNGLSDLVIIGAIHRFTGYDYSYEELLLLGKKLGMTVTEQVKLTIEEAVKLKSEITHNSEGWVLRWPNGKRLKVKGDHYLDIHKIAYGLSSKMKAEHWKNNNMEALLIKMPEEFREELEQFQAVLNIELQKLNETIVSWLRKANETANNRKDVATYVVSEVPKDIRYLLFKAYDNKLSDNDLREHIYRRYGEFVSI</sequence>
<evidence type="ECO:0000313" key="4">
    <source>
        <dbReference type="Proteomes" id="UP000809829"/>
    </source>
</evidence>
<feature type="coiled-coil region" evidence="1">
    <location>
        <begin position="272"/>
        <end position="306"/>
    </location>
</feature>
<accession>A0ABS2QVE1</accession>
<keyword evidence="1" id="KW-0175">Coiled coil</keyword>
<dbReference type="RefSeq" id="WP_205187341.1">
    <property type="nucleotide sequence ID" value="NZ_JAFBFC010000004.1"/>
</dbReference>
<dbReference type="GO" id="GO:0003972">
    <property type="term" value="F:RNA ligase (ATP) activity"/>
    <property type="evidence" value="ECO:0007669"/>
    <property type="project" value="UniProtKB-EC"/>
</dbReference>
<keyword evidence="3" id="KW-0436">Ligase</keyword>
<comment type="caution">
    <text evidence="3">The sequence shown here is derived from an EMBL/GenBank/DDBJ whole genome shotgun (WGS) entry which is preliminary data.</text>
</comment>
<feature type="domain" description="T4 RNA ligase 1-like N-terminal" evidence="2">
    <location>
        <begin position="49"/>
        <end position="234"/>
    </location>
</feature>
<keyword evidence="4" id="KW-1185">Reference proteome</keyword>
<evidence type="ECO:0000256" key="1">
    <source>
        <dbReference type="SAM" id="Coils"/>
    </source>
</evidence>
<protein>
    <submittedName>
        <fullName evidence="3">RNA ligase</fullName>
        <ecNumber evidence="3">6.5.1.3</ecNumber>
    </submittedName>
</protein>
<organism evidence="3 4">
    <name type="scientific">Priestia iocasae</name>
    <dbReference type="NCBI Taxonomy" id="2291674"/>
    <lineage>
        <taxon>Bacteria</taxon>
        <taxon>Bacillati</taxon>
        <taxon>Bacillota</taxon>
        <taxon>Bacilli</taxon>
        <taxon>Bacillales</taxon>
        <taxon>Bacillaceae</taxon>
        <taxon>Priestia</taxon>
    </lineage>
</organism>
<gene>
    <name evidence="3" type="ORF">JOC83_002302</name>
</gene>
<evidence type="ECO:0000313" key="3">
    <source>
        <dbReference type="EMBL" id="MBM7703453.1"/>
    </source>
</evidence>
<dbReference type="Pfam" id="PF09511">
    <property type="entry name" value="RNA_lig_T4_1"/>
    <property type="match status" value="1"/>
</dbReference>
<evidence type="ECO:0000259" key="2">
    <source>
        <dbReference type="Pfam" id="PF09511"/>
    </source>
</evidence>
<dbReference type="EMBL" id="JAFBFC010000004">
    <property type="protein sequence ID" value="MBM7703453.1"/>
    <property type="molecule type" value="Genomic_DNA"/>
</dbReference>